<keyword evidence="1" id="KW-1133">Transmembrane helix</keyword>
<feature type="transmembrane region" description="Helical" evidence="1">
    <location>
        <begin position="6"/>
        <end position="35"/>
    </location>
</feature>
<comment type="caution">
    <text evidence="2">The sequence shown here is derived from an EMBL/GenBank/DDBJ whole genome shotgun (WGS) entry which is preliminary data.</text>
</comment>
<reference evidence="2 3" key="1">
    <citation type="submission" date="2024-03" db="EMBL/GenBank/DDBJ databases">
        <title>The Acrasis kona genome and developmental transcriptomes reveal deep origins of eukaryotic multicellular pathways.</title>
        <authorList>
            <person name="Sheikh S."/>
            <person name="Fu C.-J."/>
            <person name="Brown M.W."/>
            <person name="Baldauf S.L."/>
        </authorList>
    </citation>
    <scope>NUCLEOTIDE SEQUENCE [LARGE SCALE GENOMIC DNA]</scope>
    <source>
        <strain evidence="2 3">ATCC MYA-3509</strain>
    </source>
</reference>
<dbReference type="EMBL" id="JAOPGA020000927">
    <property type="protein sequence ID" value="KAL0483096.1"/>
    <property type="molecule type" value="Genomic_DNA"/>
</dbReference>
<keyword evidence="1" id="KW-0472">Membrane</keyword>
<organism evidence="2 3">
    <name type="scientific">Acrasis kona</name>
    <dbReference type="NCBI Taxonomy" id="1008807"/>
    <lineage>
        <taxon>Eukaryota</taxon>
        <taxon>Discoba</taxon>
        <taxon>Heterolobosea</taxon>
        <taxon>Tetramitia</taxon>
        <taxon>Eutetramitia</taxon>
        <taxon>Acrasidae</taxon>
        <taxon>Acrasis</taxon>
    </lineage>
</organism>
<feature type="transmembrane region" description="Helical" evidence="1">
    <location>
        <begin position="106"/>
        <end position="129"/>
    </location>
</feature>
<dbReference type="AlphaFoldDB" id="A0AAW2Z2V2"/>
<name>A0AAW2Z2V2_9EUKA</name>
<keyword evidence="3" id="KW-1185">Reference proteome</keyword>
<protein>
    <submittedName>
        <fullName evidence="2">Uncharacterized protein</fullName>
    </submittedName>
</protein>
<evidence type="ECO:0000313" key="3">
    <source>
        <dbReference type="Proteomes" id="UP001431209"/>
    </source>
</evidence>
<sequence>MSGGVIFAVAILNILTTFLSMGVCLGMGIYALVLYGDLNGASPNQTDLDTCKASTILKLLLSFGIIDVVYIFFALCSVCGGCFKAYKAYNEEDEGVVSRTTDKATSGSFSCLGLALFALAIAMSVLVWSSECRNTHSQASSNYYFQKMQTFLIIEWVVPFLTGVCVCCVLCTSSIAGGVAVAMNNENRDRV</sequence>
<evidence type="ECO:0000313" key="2">
    <source>
        <dbReference type="EMBL" id="KAL0483096.1"/>
    </source>
</evidence>
<accession>A0AAW2Z2V2</accession>
<evidence type="ECO:0000256" key="1">
    <source>
        <dbReference type="SAM" id="Phobius"/>
    </source>
</evidence>
<keyword evidence="1" id="KW-0812">Transmembrane</keyword>
<gene>
    <name evidence="2" type="ORF">AKO1_014965</name>
</gene>
<feature type="transmembrane region" description="Helical" evidence="1">
    <location>
        <begin position="56"/>
        <end position="86"/>
    </location>
</feature>
<dbReference type="Proteomes" id="UP001431209">
    <property type="component" value="Unassembled WGS sequence"/>
</dbReference>
<feature type="transmembrane region" description="Helical" evidence="1">
    <location>
        <begin position="150"/>
        <end position="183"/>
    </location>
</feature>
<proteinExistence type="predicted"/>